<dbReference type="InterPro" id="IPR012337">
    <property type="entry name" value="RNaseH-like_sf"/>
</dbReference>
<dbReference type="EMBL" id="GDRN01107227">
    <property type="protein sequence ID" value="JAI57449.1"/>
    <property type="molecule type" value="Transcribed_RNA"/>
</dbReference>
<sequence length="658" mass="74390">MSTPPAKRKRQPYSQKYTEKWESDPLFQSWLTKSDKGPSYYHCKLCNSDGKAGKSEIEKHAAGAKHMKIVESAKRTVSVLDMPSVSGKRHAEKQVKEAEIRLAAVVSELNLPFSSADKLVPAIQAICRDSDVAKKMKCGKTKCAAIVKNVLGRKECDELLVHLRENCFSLMVDESTDRGCVKHLALVVRVATQESIKDSFLTLVPLESASAESLYECVKSVFNGANIPYKQNIIGFAADGASVMMGARHSLSKLLKDDIPNLFIMKCVCHSFHLCASKACNKLPRWLEDMIRDVYNYFLSPKQTAAFKDFQEFANVKPHKLLHPCQTRWLSLHSAVKRLLEQLPALQLFFTQAALEDRVIAADTILQRLHDPFSKLYLEFLDFVLPFFNDLNKEMQSENPKIYALHTRVSAVLHTILEFYMKPSVLESTPLSAVRVKDPNNFVKLEELYLGGRVTASLQKYQNLDKQQLDTFKLRCLDFYIEGASQILQRFNLSDSVFTNLKALDPQSVLMKTIPSVAPLAAQFPNLVSENDLNEIDSEWRLLKNTELNVEPDINVYKFWQKVGDLKKGDDSPLFPLLGNFMKKLLCLPHSSASVERVFSQVNLMKTKVRNSLNTESLNGMLHAKKIFENSSAHSFKVTPGHLELMTADIYKTSDLQE</sequence>
<evidence type="ECO:0000259" key="1">
    <source>
        <dbReference type="Pfam" id="PF05699"/>
    </source>
</evidence>
<dbReference type="EMBL" id="GDRN01107222">
    <property type="protein sequence ID" value="JAI57452.1"/>
    <property type="molecule type" value="Transcribed_RNA"/>
</dbReference>
<dbReference type="Pfam" id="PF05699">
    <property type="entry name" value="Dimer_Tnp_hAT"/>
    <property type="match status" value="1"/>
</dbReference>
<dbReference type="SUPFAM" id="SSF53098">
    <property type="entry name" value="Ribonuclease H-like"/>
    <property type="match status" value="1"/>
</dbReference>
<dbReference type="EMBL" id="GDRN01107230">
    <property type="protein sequence ID" value="JAI57447.1"/>
    <property type="molecule type" value="Transcribed_RNA"/>
</dbReference>
<dbReference type="InterPro" id="IPR008906">
    <property type="entry name" value="HATC_C_dom"/>
</dbReference>
<dbReference type="PANTHER" id="PTHR37162">
    <property type="entry name" value="HAT FAMILY DIMERISATION DOMAINCONTAINING PROTEIN-RELATED"/>
    <property type="match status" value="1"/>
</dbReference>
<dbReference type="EMBL" id="GDRN01107224">
    <property type="protein sequence ID" value="JAI57451.1"/>
    <property type="molecule type" value="Transcribed_RNA"/>
</dbReference>
<dbReference type="EMBL" id="GDRN01107225">
    <property type="protein sequence ID" value="JAI57450.1"/>
    <property type="molecule type" value="Transcribed_RNA"/>
</dbReference>
<protein>
    <recommendedName>
        <fullName evidence="1">HAT C-terminal dimerisation domain-containing protein</fullName>
    </recommendedName>
</protein>
<dbReference type="EMBL" id="GDRN01107229">
    <property type="protein sequence ID" value="JAI57448.1"/>
    <property type="molecule type" value="Transcribed_RNA"/>
</dbReference>
<proteinExistence type="predicted"/>
<dbReference type="GO" id="GO:0046983">
    <property type="term" value="F:protein dimerization activity"/>
    <property type="evidence" value="ECO:0007669"/>
    <property type="project" value="InterPro"/>
</dbReference>
<reference evidence="2" key="1">
    <citation type="submission" date="2015-09" db="EMBL/GenBank/DDBJ databases">
        <title>Scylla olivacea transcriptome.</title>
        <authorList>
            <person name="Ikhwanuddin M."/>
        </authorList>
    </citation>
    <scope>NUCLEOTIDE SEQUENCE</scope>
</reference>
<dbReference type="EMBL" id="GDRN01107235">
    <property type="protein sequence ID" value="JAI57446.1"/>
    <property type="molecule type" value="Transcribed_RNA"/>
</dbReference>
<accession>A0A0P4VQ55</accession>
<organism evidence="2">
    <name type="scientific">Scylla olivacea</name>
    <name type="common">Orange mud crab</name>
    <name type="synonym">Cancer olivacea</name>
    <dbReference type="NCBI Taxonomy" id="85551"/>
    <lineage>
        <taxon>Eukaryota</taxon>
        <taxon>Metazoa</taxon>
        <taxon>Ecdysozoa</taxon>
        <taxon>Arthropoda</taxon>
        <taxon>Crustacea</taxon>
        <taxon>Multicrustacea</taxon>
        <taxon>Malacostraca</taxon>
        <taxon>Eumalacostraca</taxon>
        <taxon>Eucarida</taxon>
        <taxon>Decapoda</taxon>
        <taxon>Pleocyemata</taxon>
        <taxon>Brachyura</taxon>
        <taxon>Eubrachyura</taxon>
        <taxon>Portunoidea</taxon>
        <taxon>Portunidae</taxon>
        <taxon>Portuninae</taxon>
        <taxon>Scylla</taxon>
    </lineage>
</organism>
<feature type="domain" description="HAT C-terminal dimerisation" evidence="1">
    <location>
        <begin position="546"/>
        <end position="622"/>
    </location>
</feature>
<dbReference type="AlphaFoldDB" id="A0A0P4VQ55"/>
<name>A0A0P4VQ55_SCYOL</name>
<evidence type="ECO:0000313" key="2">
    <source>
        <dbReference type="EMBL" id="JAI57446.1"/>
    </source>
</evidence>
<dbReference type="PANTHER" id="PTHR37162:SF1">
    <property type="entry name" value="BED-TYPE DOMAIN-CONTAINING PROTEIN"/>
    <property type="match status" value="1"/>
</dbReference>